<proteinExistence type="predicted"/>
<sequence>MLSSKEFDPSYVEHVVRVFTNIIHVRFGERHGNRVVSGVQLVPRGCLALGTIIAMHPTFDFDLIIPGDYVLRRWNCTPNEHDDGLLPSTISKVLDLNPGSILRGEIKVDKLHSVFEAIWRQLNGSADHLIFPGGQREVVKYLPSNWCSLREVDDPEPDRIQLVTAGKSPVYINLFVKVGLRQYGQDLVVGVDPSSAWSDGEFQMVKAARAPGVSLSEAPLPPVDRSAILSLMWWENSLPKGDREIARQQIPASHFILALSALRQADPVGAIREPFSLLAMFTRMLDILRYLQRAYTYPLVPGRAPASGLMLPFPLVVVLYHDGGVVYPSSRES</sequence>
<dbReference type="AlphaFoldDB" id="A0A5N5Q7T7"/>
<gene>
    <name evidence="1" type="ORF">CTheo_9105</name>
</gene>
<reference evidence="1 2" key="1">
    <citation type="journal article" date="2019" name="Fungal Biol. Biotechnol.">
        <title>Draft genome sequence of fastidious pathogen Ceratobasidium theobromae, which causes vascular-streak dieback in Theobroma cacao.</title>
        <authorList>
            <person name="Ali S.S."/>
            <person name="Asman A."/>
            <person name="Shao J."/>
            <person name="Firmansyah A.P."/>
            <person name="Susilo A.W."/>
            <person name="Rosmana A."/>
            <person name="McMahon P."/>
            <person name="Junaid M."/>
            <person name="Guest D."/>
            <person name="Kheng T.Y."/>
            <person name="Meinhardt L.W."/>
            <person name="Bailey B.A."/>
        </authorList>
    </citation>
    <scope>NUCLEOTIDE SEQUENCE [LARGE SCALE GENOMIC DNA]</scope>
    <source>
        <strain evidence="1 2">CT2</strain>
    </source>
</reference>
<name>A0A5N5Q7T7_9AGAM</name>
<evidence type="ECO:0000313" key="2">
    <source>
        <dbReference type="Proteomes" id="UP000383932"/>
    </source>
</evidence>
<comment type="caution">
    <text evidence="1">The sequence shown here is derived from an EMBL/GenBank/DDBJ whole genome shotgun (WGS) entry which is preliminary data.</text>
</comment>
<dbReference type="Proteomes" id="UP000383932">
    <property type="component" value="Unassembled WGS sequence"/>
</dbReference>
<dbReference type="EMBL" id="SSOP01001080">
    <property type="protein sequence ID" value="KAB5587457.1"/>
    <property type="molecule type" value="Genomic_DNA"/>
</dbReference>
<keyword evidence="2" id="KW-1185">Reference proteome</keyword>
<protein>
    <submittedName>
        <fullName evidence="1">Uncharacterized protein</fullName>
    </submittedName>
</protein>
<accession>A0A5N5Q7T7</accession>
<dbReference type="OrthoDB" id="3260743at2759"/>
<organism evidence="1 2">
    <name type="scientific">Ceratobasidium theobromae</name>
    <dbReference type="NCBI Taxonomy" id="1582974"/>
    <lineage>
        <taxon>Eukaryota</taxon>
        <taxon>Fungi</taxon>
        <taxon>Dikarya</taxon>
        <taxon>Basidiomycota</taxon>
        <taxon>Agaricomycotina</taxon>
        <taxon>Agaricomycetes</taxon>
        <taxon>Cantharellales</taxon>
        <taxon>Ceratobasidiaceae</taxon>
        <taxon>Ceratobasidium</taxon>
    </lineage>
</organism>
<evidence type="ECO:0000313" key="1">
    <source>
        <dbReference type="EMBL" id="KAB5587457.1"/>
    </source>
</evidence>